<evidence type="ECO:0000313" key="2">
    <source>
        <dbReference type="EMBL" id="MEB3964553.1"/>
    </source>
</evidence>
<keyword evidence="3" id="KW-1185">Reference proteome</keyword>
<name>A0ABU6CIM3_9ACTN</name>
<dbReference type="EMBL" id="JAOZYB010000314">
    <property type="protein sequence ID" value="MEB3964553.1"/>
    <property type="molecule type" value="Genomic_DNA"/>
</dbReference>
<organism evidence="2 3">
    <name type="scientific">Streptomyces kunmingensis</name>
    <dbReference type="NCBI Taxonomy" id="68225"/>
    <lineage>
        <taxon>Bacteria</taxon>
        <taxon>Bacillati</taxon>
        <taxon>Actinomycetota</taxon>
        <taxon>Actinomycetes</taxon>
        <taxon>Kitasatosporales</taxon>
        <taxon>Streptomycetaceae</taxon>
        <taxon>Streptomyces</taxon>
    </lineage>
</organism>
<evidence type="ECO:0000259" key="1">
    <source>
        <dbReference type="SMART" id="SM00953"/>
    </source>
</evidence>
<sequence length="235" mass="26167">MPDVRIPAPAVRAEPQRYVLPAGTELWRVHAAHRPATEFKGVPADLHWGGGRFCHIRDGLSPDRLPFLYAGLTPLTAVCETLARDLRPRPDGRRRITQPRVRGRVLSKVVTAVDLPLVDLTDNAGLAAVHQDIWLVQAASPDYPRTRRWGSWILDQASWAEGLRWPSRQDSGLLSGEALALYERRQGRPLLKPSTDPAVALDSPAGRDYLNELLKPLRIRVEAPRKRSRVGAESA</sequence>
<reference evidence="2 3" key="1">
    <citation type="submission" date="2022-10" db="EMBL/GenBank/DDBJ databases">
        <authorList>
            <person name="Xie J."/>
            <person name="Shen N."/>
        </authorList>
    </citation>
    <scope>NUCLEOTIDE SEQUENCE [LARGE SCALE GENOMIC DNA]</scope>
    <source>
        <strain evidence="2 3">DSM 41681</strain>
    </source>
</reference>
<gene>
    <name evidence="2" type="ORF">OKJ48_30635</name>
</gene>
<proteinExistence type="predicted"/>
<accession>A0ABU6CIM3</accession>
<protein>
    <submittedName>
        <fullName evidence="2">RES family NAD+ phosphorylase</fullName>
    </submittedName>
</protein>
<comment type="caution">
    <text evidence="2">The sequence shown here is derived from an EMBL/GenBank/DDBJ whole genome shotgun (WGS) entry which is preliminary data.</text>
</comment>
<dbReference type="Proteomes" id="UP001352223">
    <property type="component" value="Unassembled WGS sequence"/>
</dbReference>
<feature type="domain" description="RES" evidence="1">
    <location>
        <begin position="44"/>
        <end position="194"/>
    </location>
</feature>
<evidence type="ECO:0000313" key="3">
    <source>
        <dbReference type="Proteomes" id="UP001352223"/>
    </source>
</evidence>
<dbReference type="Pfam" id="PF08808">
    <property type="entry name" value="RES"/>
    <property type="match status" value="1"/>
</dbReference>
<dbReference type="SMART" id="SM00953">
    <property type="entry name" value="RES"/>
    <property type="match status" value="1"/>
</dbReference>
<dbReference type="InterPro" id="IPR014914">
    <property type="entry name" value="RES_dom"/>
</dbReference>
<dbReference type="RefSeq" id="WP_324772281.1">
    <property type="nucleotide sequence ID" value="NZ_BAAATS010000005.1"/>
</dbReference>